<dbReference type="InterPro" id="IPR050378">
    <property type="entry name" value="Metallo-dep_Hydrolases_sf"/>
</dbReference>
<dbReference type="PANTHER" id="PTHR11647:SF1">
    <property type="entry name" value="COLLAPSIN RESPONSE MEDIATOR PROTEIN"/>
    <property type="match status" value="1"/>
</dbReference>
<evidence type="ECO:0000256" key="3">
    <source>
        <dbReference type="ARBA" id="ARBA00022723"/>
    </source>
</evidence>
<dbReference type="RefSeq" id="WP_379290240.1">
    <property type="nucleotide sequence ID" value="NZ_JBHTIU010000076.1"/>
</dbReference>
<dbReference type="EC" id="3.5.2.2" evidence="6"/>
<proteinExistence type="inferred from homology"/>
<gene>
    <name evidence="6" type="primary">hydA</name>
    <name evidence="6" type="ORF">ACFQ03_19260</name>
</gene>
<sequence length="466" mass="51467">MRTIIRNGTIVTSRDLYQADVLMEDGIITGLGKNLKIEDGDRIIEAEGRYVLPGGIDVHTHLGIPDTVDDFESGTRAAAMGGITTIINYVDPVRGQSLLETLRVWKEKAMPSCIDYGFHSIINECNERVLEELPLLADKEGVTSIKLFMAYKETNMVNDLQMYRLMKKAGESGILTCVHAENGDVIDELVEEAVAQGRLAPIYHALTRPETLEAEAVNRALRIAETAKAPVYIVHVSCADAMNEVGQAVERGGHVYAETCPHYLVLDQSYLELPDFEGGKYVCSPPLREKWNQDKLWEGIASGNIHTIGSDHASIPFEGGKTRGRNNFAQIPNGLPGIETTFPLLYHYGVYEQRVSLSKFVEITSTNPARIFGLYPKKGTIAVGSDADITIVDPARSKVISHRTQQQGTDYNVYEGMELQGATERVFSRGEELVSNGLFVGKPGRGQYLHRQKISPSDALKRGMIK</sequence>
<dbReference type="SUPFAM" id="SSF51338">
    <property type="entry name" value="Composite domain of metallo-dependent hydrolases"/>
    <property type="match status" value="2"/>
</dbReference>
<comment type="cofactor">
    <cofactor evidence="1">
        <name>Zn(2+)</name>
        <dbReference type="ChEBI" id="CHEBI:29105"/>
    </cofactor>
</comment>
<protein>
    <submittedName>
        <fullName evidence="6">Dihydropyrimidinase</fullName>
        <ecNumber evidence="6">3.5.2.2</ecNumber>
    </submittedName>
</protein>
<reference evidence="7" key="1">
    <citation type="journal article" date="2019" name="Int. J. Syst. Evol. Microbiol.">
        <title>The Global Catalogue of Microorganisms (GCM) 10K type strain sequencing project: providing services to taxonomists for standard genome sequencing and annotation.</title>
        <authorList>
            <consortium name="The Broad Institute Genomics Platform"/>
            <consortium name="The Broad Institute Genome Sequencing Center for Infectious Disease"/>
            <person name="Wu L."/>
            <person name="Ma J."/>
        </authorList>
    </citation>
    <scope>NUCLEOTIDE SEQUENCE [LARGE SCALE GENOMIC DNA]</scope>
    <source>
        <strain evidence="7">CCUG 57263</strain>
    </source>
</reference>
<keyword evidence="3" id="KW-0479">Metal-binding</keyword>
<accession>A0ABW3DCS7</accession>
<dbReference type="GO" id="GO:0004157">
    <property type="term" value="F:dihydropyrimidinase activity"/>
    <property type="evidence" value="ECO:0007669"/>
    <property type="project" value="UniProtKB-EC"/>
</dbReference>
<dbReference type="NCBIfam" id="TIGR02033">
    <property type="entry name" value="D-hydantoinase"/>
    <property type="match status" value="1"/>
</dbReference>
<evidence type="ECO:0000256" key="1">
    <source>
        <dbReference type="ARBA" id="ARBA00001947"/>
    </source>
</evidence>
<dbReference type="Gene3D" id="3.20.20.140">
    <property type="entry name" value="Metal-dependent hydrolases"/>
    <property type="match status" value="1"/>
</dbReference>
<evidence type="ECO:0000256" key="4">
    <source>
        <dbReference type="ARBA" id="ARBA00022801"/>
    </source>
</evidence>
<name>A0ABW3DCS7_9BACL</name>
<dbReference type="Proteomes" id="UP001597120">
    <property type="component" value="Unassembled WGS sequence"/>
</dbReference>
<dbReference type="InterPro" id="IPR011059">
    <property type="entry name" value="Metal-dep_hydrolase_composite"/>
</dbReference>
<evidence type="ECO:0000313" key="6">
    <source>
        <dbReference type="EMBL" id="MFD0871287.1"/>
    </source>
</evidence>
<feature type="domain" description="Amidohydrolase-related" evidence="5">
    <location>
        <begin position="50"/>
        <end position="431"/>
    </location>
</feature>
<evidence type="ECO:0000313" key="7">
    <source>
        <dbReference type="Proteomes" id="UP001597120"/>
    </source>
</evidence>
<dbReference type="Gene3D" id="2.30.40.10">
    <property type="entry name" value="Urease, subunit C, domain 1"/>
    <property type="match status" value="1"/>
</dbReference>
<keyword evidence="7" id="KW-1185">Reference proteome</keyword>
<keyword evidence="4 6" id="KW-0378">Hydrolase</keyword>
<dbReference type="PANTHER" id="PTHR11647">
    <property type="entry name" value="HYDRANTOINASE/DIHYDROPYRIMIDINASE FAMILY MEMBER"/>
    <property type="match status" value="1"/>
</dbReference>
<dbReference type="InterPro" id="IPR011778">
    <property type="entry name" value="Hydantoinase/dihydroPyrase"/>
</dbReference>
<dbReference type="InterPro" id="IPR006680">
    <property type="entry name" value="Amidohydro-rel"/>
</dbReference>
<comment type="caution">
    <text evidence="6">The sequence shown here is derived from an EMBL/GenBank/DDBJ whole genome shotgun (WGS) entry which is preliminary data.</text>
</comment>
<dbReference type="CDD" id="cd01314">
    <property type="entry name" value="D-HYD"/>
    <property type="match status" value="1"/>
</dbReference>
<comment type="similarity">
    <text evidence="2">Belongs to the metallo-dependent hydrolases superfamily. Hydantoinase/dihydropyrimidinase family.</text>
</comment>
<evidence type="ECO:0000256" key="2">
    <source>
        <dbReference type="ARBA" id="ARBA00008829"/>
    </source>
</evidence>
<organism evidence="6 7">
    <name type="scientific">Paenibacillus residui</name>
    <dbReference type="NCBI Taxonomy" id="629724"/>
    <lineage>
        <taxon>Bacteria</taxon>
        <taxon>Bacillati</taxon>
        <taxon>Bacillota</taxon>
        <taxon>Bacilli</taxon>
        <taxon>Bacillales</taxon>
        <taxon>Paenibacillaceae</taxon>
        <taxon>Paenibacillus</taxon>
    </lineage>
</organism>
<dbReference type="Pfam" id="PF01979">
    <property type="entry name" value="Amidohydro_1"/>
    <property type="match status" value="1"/>
</dbReference>
<evidence type="ECO:0000259" key="5">
    <source>
        <dbReference type="Pfam" id="PF01979"/>
    </source>
</evidence>
<dbReference type="SUPFAM" id="SSF51556">
    <property type="entry name" value="Metallo-dependent hydrolases"/>
    <property type="match status" value="1"/>
</dbReference>
<dbReference type="InterPro" id="IPR032466">
    <property type="entry name" value="Metal_Hydrolase"/>
</dbReference>
<dbReference type="EMBL" id="JBHTIU010000076">
    <property type="protein sequence ID" value="MFD0871287.1"/>
    <property type="molecule type" value="Genomic_DNA"/>
</dbReference>